<dbReference type="OrthoDB" id="10583777at2759"/>
<feature type="compositionally biased region" description="Basic and acidic residues" evidence="1">
    <location>
        <begin position="52"/>
        <end position="69"/>
    </location>
</feature>
<organism evidence="2 3">
    <name type="scientific">Acanthoscelides obtectus</name>
    <name type="common">Bean weevil</name>
    <name type="synonym">Bruchus obtectus</name>
    <dbReference type="NCBI Taxonomy" id="200917"/>
    <lineage>
        <taxon>Eukaryota</taxon>
        <taxon>Metazoa</taxon>
        <taxon>Ecdysozoa</taxon>
        <taxon>Arthropoda</taxon>
        <taxon>Hexapoda</taxon>
        <taxon>Insecta</taxon>
        <taxon>Pterygota</taxon>
        <taxon>Neoptera</taxon>
        <taxon>Endopterygota</taxon>
        <taxon>Coleoptera</taxon>
        <taxon>Polyphaga</taxon>
        <taxon>Cucujiformia</taxon>
        <taxon>Chrysomeloidea</taxon>
        <taxon>Chrysomelidae</taxon>
        <taxon>Bruchinae</taxon>
        <taxon>Bruchini</taxon>
        <taxon>Acanthoscelides</taxon>
    </lineage>
</organism>
<feature type="region of interest" description="Disordered" evidence="1">
    <location>
        <begin position="42"/>
        <end position="111"/>
    </location>
</feature>
<feature type="non-terminal residue" evidence="2">
    <location>
        <position position="1"/>
    </location>
</feature>
<gene>
    <name evidence="2" type="ORF">ACAOBT_LOCUS22205</name>
</gene>
<keyword evidence="3" id="KW-1185">Reference proteome</keyword>
<evidence type="ECO:0000256" key="1">
    <source>
        <dbReference type="SAM" id="MobiDB-lite"/>
    </source>
</evidence>
<accession>A0A9P0LHH3</accession>
<dbReference type="Proteomes" id="UP001152888">
    <property type="component" value="Unassembled WGS sequence"/>
</dbReference>
<evidence type="ECO:0000313" key="3">
    <source>
        <dbReference type="Proteomes" id="UP001152888"/>
    </source>
</evidence>
<dbReference type="AlphaFoldDB" id="A0A9P0LHH3"/>
<feature type="compositionally biased region" description="Basic residues" evidence="1">
    <location>
        <begin position="70"/>
        <end position="85"/>
    </location>
</feature>
<protein>
    <submittedName>
        <fullName evidence="2">Uncharacterized protein</fullName>
    </submittedName>
</protein>
<comment type="caution">
    <text evidence="2">The sequence shown here is derived from an EMBL/GenBank/DDBJ whole genome shotgun (WGS) entry which is preliminary data.</text>
</comment>
<evidence type="ECO:0000313" key="2">
    <source>
        <dbReference type="EMBL" id="CAH1994589.1"/>
    </source>
</evidence>
<name>A0A9P0LHH3_ACAOB</name>
<sequence>ENFGPLRRRPPIRIVLGEGVPGPESVQDHLVDSQFVRLARFPGVQRSGTRAHQQEAQHRRGAEDTAEGHRGHRRRRGLARVRRPGARGSTPTAHRGLTDRRRRSFGRSGCRDAAVLADMVDATDLR</sequence>
<dbReference type="EMBL" id="CAKOFQ010007203">
    <property type="protein sequence ID" value="CAH1994589.1"/>
    <property type="molecule type" value="Genomic_DNA"/>
</dbReference>
<proteinExistence type="predicted"/>
<reference evidence="2" key="1">
    <citation type="submission" date="2022-03" db="EMBL/GenBank/DDBJ databases">
        <authorList>
            <person name="Sayadi A."/>
        </authorList>
    </citation>
    <scope>NUCLEOTIDE SEQUENCE</scope>
</reference>